<dbReference type="SUPFAM" id="SSF48452">
    <property type="entry name" value="TPR-like"/>
    <property type="match status" value="2"/>
</dbReference>
<dbReference type="EMBL" id="SBLB01000012">
    <property type="protein sequence ID" value="RYC66710.1"/>
    <property type="molecule type" value="Genomic_DNA"/>
</dbReference>
<feature type="signal peptide" evidence="1">
    <location>
        <begin position="1"/>
        <end position="27"/>
    </location>
</feature>
<evidence type="ECO:0000256" key="1">
    <source>
        <dbReference type="SAM" id="SignalP"/>
    </source>
</evidence>
<keyword evidence="3" id="KW-1185">Reference proteome</keyword>
<dbReference type="Gene3D" id="1.25.40.10">
    <property type="entry name" value="Tetratricopeptide repeat domain"/>
    <property type="match status" value="1"/>
</dbReference>
<feature type="chain" id="PRO_5020715337" evidence="1">
    <location>
        <begin position="28"/>
        <end position="376"/>
    </location>
</feature>
<evidence type="ECO:0000313" key="2">
    <source>
        <dbReference type="EMBL" id="RYC66710.1"/>
    </source>
</evidence>
<gene>
    <name evidence="2" type="ORF">EQG79_28145</name>
</gene>
<proteinExistence type="predicted"/>
<dbReference type="InterPro" id="IPR011990">
    <property type="entry name" value="TPR-like_helical_dom_sf"/>
</dbReference>
<name>A0A4Q2UHC7_9BACT</name>
<dbReference type="Proteomes" id="UP000290407">
    <property type="component" value="Unassembled WGS sequence"/>
</dbReference>
<evidence type="ECO:0000313" key="3">
    <source>
        <dbReference type="Proteomes" id="UP000290407"/>
    </source>
</evidence>
<dbReference type="Pfam" id="PF14559">
    <property type="entry name" value="TPR_19"/>
    <property type="match status" value="1"/>
</dbReference>
<protein>
    <submittedName>
        <fullName evidence="2">Tetratricopeptide repeat protein</fullName>
    </submittedName>
</protein>
<comment type="caution">
    <text evidence="2">The sequence shown here is derived from an EMBL/GenBank/DDBJ whole genome shotgun (WGS) entry which is preliminary data.</text>
</comment>
<keyword evidence="1" id="KW-0732">Signal</keyword>
<dbReference type="AlphaFoldDB" id="A0A4Q2UHC7"/>
<sequence>MTLFALINKWRLAIVGCCLLWTGSLLAQSVGIGPMAAQQTLVRQTLQAIYNNNPDQADGLINRLDMQTAHHPAVDLLRAVRLHWQWFPARTDDRLRGQLVSLLEKTADETQTQLDKRPDDPELIFTYFTTEAMLTRMAYFDHQTLKSVGYAKKAYSYLQKGRAYRQQYPDFSLSSGLYDYYREEYPELHPVYKPLVWFMRSGDKQNGLAQLGIASKQSLFSQVEATLYLTHILADYENRASEALPYLAQLTKQYPNNPFFVVRYAEVLLHAGRLTQAIPLIDSVLTIWQPFYRQIGLLLMARLKLAQGALTEADTLAQTALQKQPKDEAYQAWAYAVRARVAARTNQPQQARLFYKKVLDLAEYPILSTEAKQYLK</sequence>
<accession>A0A4Q2UHC7</accession>
<reference evidence="2 3" key="1">
    <citation type="submission" date="2019-01" db="EMBL/GenBank/DDBJ databases">
        <title>Spirosoma flava sp. nov., a propanil-degrading bacterium isolated from herbicide-contaminated soil.</title>
        <authorList>
            <person name="Zhang L."/>
            <person name="Jiang J.-D."/>
        </authorList>
    </citation>
    <scope>NUCLEOTIDE SEQUENCE [LARGE SCALE GENOMIC DNA]</scope>
    <source>
        <strain evidence="2 3">TY50</strain>
    </source>
</reference>
<organism evidence="2 3">
    <name type="scientific">Spirosoma sordidisoli</name>
    <dbReference type="NCBI Taxonomy" id="2502893"/>
    <lineage>
        <taxon>Bacteria</taxon>
        <taxon>Pseudomonadati</taxon>
        <taxon>Bacteroidota</taxon>
        <taxon>Cytophagia</taxon>
        <taxon>Cytophagales</taxon>
        <taxon>Cytophagaceae</taxon>
        <taxon>Spirosoma</taxon>
    </lineage>
</organism>